<keyword evidence="1" id="KW-0812">Transmembrane</keyword>
<feature type="transmembrane region" description="Helical" evidence="1">
    <location>
        <begin position="48"/>
        <end position="70"/>
    </location>
</feature>
<keyword evidence="1" id="KW-1133">Transmembrane helix</keyword>
<sequence>MNQTPDSNDHDPDAAAVDSAMADQASDVVSSDGVQDASLGRGVSGATWLISGVVSAILLTVLAMTASGLWNKPLPPGLGLYETEEVPEEQLAADNALILSYNSGNLLRFMVIAGGSVVLVFSLLTGVALGRAAMGAVGAFAGIVIIAILGMVFAPIILEWGSESGGLDADDVPTMGRHAFQWIVFAAGAFAAVAIASGHVGTGAKVFGSLALAGIIGAVLYVLGASILEPTVTMTGSIPGAGTSLFLWTCVAPLLAGVFMWRTTTA</sequence>
<evidence type="ECO:0000313" key="2">
    <source>
        <dbReference type="EMBL" id="QDT03345.1"/>
    </source>
</evidence>
<accession>A0A517N876</accession>
<keyword evidence="1" id="KW-0472">Membrane</keyword>
<feature type="transmembrane region" description="Helical" evidence="1">
    <location>
        <begin position="178"/>
        <end position="198"/>
    </location>
</feature>
<name>A0A517N876_9BACT</name>
<evidence type="ECO:0000256" key="1">
    <source>
        <dbReference type="SAM" id="Phobius"/>
    </source>
</evidence>
<reference evidence="2 3" key="1">
    <citation type="submission" date="2019-02" db="EMBL/GenBank/DDBJ databases">
        <title>Deep-cultivation of Planctomycetes and their phenomic and genomic characterization uncovers novel biology.</title>
        <authorList>
            <person name="Wiegand S."/>
            <person name="Jogler M."/>
            <person name="Boedeker C."/>
            <person name="Pinto D."/>
            <person name="Vollmers J."/>
            <person name="Rivas-Marin E."/>
            <person name="Kohn T."/>
            <person name="Peeters S.H."/>
            <person name="Heuer A."/>
            <person name="Rast P."/>
            <person name="Oberbeckmann S."/>
            <person name="Bunk B."/>
            <person name="Jeske O."/>
            <person name="Meyerdierks A."/>
            <person name="Storesund J.E."/>
            <person name="Kallscheuer N."/>
            <person name="Luecker S."/>
            <person name="Lage O.M."/>
            <person name="Pohl T."/>
            <person name="Merkel B.J."/>
            <person name="Hornburger P."/>
            <person name="Mueller R.-W."/>
            <person name="Bruemmer F."/>
            <person name="Labrenz M."/>
            <person name="Spormann A.M."/>
            <person name="Op den Camp H."/>
            <person name="Overmann J."/>
            <person name="Amann R."/>
            <person name="Jetten M.S.M."/>
            <person name="Mascher T."/>
            <person name="Medema M.H."/>
            <person name="Devos D.P."/>
            <person name="Kaster A.-K."/>
            <person name="Ovreas L."/>
            <person name="Rohde M."/>
            <person name="Galperin M.Y."/>
            <person name="Jogler C."/>
        </authorList>
    </citation>
    <scope>NUCLEOTIDE SEQUENCE [LARGE SCALE GENOMIC DNA]</scope>
    <source>
        <strain evidence="2 3">K22_7</strain>
    </source>
</reference>
<gene>
    <name evidence="2" type="ORF">K227x_17270</name>
</gene>
<feature type="transmembrane region" description="Helical" evidence="1">
    <location>
        <begin position="136"/>
        <end position="158"/>
    </location>
</feature>
<dbReference type="KEGG" id="rlc:K227x_17270"/>
<feature type="transmembrane region" description="Helical" evidence="1">
    <location>
        <begin position="106"/>
        <end position="129"/>
    </location>
</feature>
<dbReference type="AlphaFoldDB" id="A0A517N876"/>
<protein>
    <submittedName>
        <fullName evidence="2">Uncharacterized protein</fullName>
    </submittedName>
</protein>
<keyword evidence="3" id="KW-1185">Reference proteome</keyword>
<organism evidence="2 3">
    <name type="scientific">Rubripirellula lacrimiformis</name>
    <dbReference type="NCBI Taxonomy" id="1930273"/>
    <lineage>
        <taxon>Bacteria</taxon>
        <taxon>Pseudomonadati</taxon>
        <taxon>Planctomycetota</taxon>
        <taxon>Planctomycetia</taxon>
        <taxon>Pirellulales</taxon>
        <taxon>Pirellulaceae</taxon>
        <taxon>Rubripirellula</taxon>
    </lineage>
</organism>
<feature type="transmembrane region" description="Helical" evidence="1">
    <location>
        <begin position="210"/>
        <end position="228"/>
    </location>
</feature>
<evidence type="ECO:0000313" key="3">
    <source>
        <dbReference type="Proteomes" id="UP000318538"/>
    </source>
</evidence>
<proteinExistence type="predicted"/>
<feature type="transmembrane region" description="Helical" evidence="1">
    <location>
        <begin position="240"/>
        <end position="261"/>
    </location>
</feature>
<dbReference type="Proteomes" id="UP000318538">
    <property type="component" value="Chromosome"/>
</dbReference>
<dbReference type="EMBL" id="CP036525">
    <property type="protein sequence ID" value="QDT03345.1"/>
    <property type="molecule type" value="Genomic_DNA"/>
</dbReference>